<dbReference type="Proteomes" id="UP000287144">
    <property type="component" value="Unassembled WGS sequence"/>
</dbReference>
<gene>
    <name evidence="1" type="ORF">CEP52_006365</name>
</gene>
<dbReference type="EMBL" id="NKCK01000053">
    <property type="protein sequence ID" value="RSM05329.1"/>
    <property type="molecule type" value="Genomic_DNA"/>
</dbReference>
<proteinExistence type="predicted"/>
<accession>A0A428TTT4</accession>
<sequence length="79" mass="9008">MICLELVEASGKKALSTRPLRLTERRLLLGRRKRMIITGRNVKRREGGAYLAFDEGFFFVVEIVLFRDGAREPGAVEVQ</sequence>
<evidence type="ECO:0000313" key="1">
    <source>
        <dbReference type="EMBL" id="RSM05329.1"/>
    </source>
</evidence>
<name>A0A428TTT4_9HYPO</name>
<reference evidence="1 2" key="1">
    <citation type="submission" date="2017-06" db="EMBL/GenBank/DDBJ databases">
        <title>Comparative genomic analysis of Ambrosia Fusariam Clade fungi.</title>
        <authorList>
            <person name="Stajich J.E."/>
            <person name="Carrillo J."/>
            <person name="Kijimoto T."/>
            <person name="Eskalen A."/>
            <person name="O'Donnell K."/>
            <person name="Kasson M."/>
        </authorList>
    </citation>
    <scope>NUCLEOTIDE SEQUENCE [LARGE SCALE GENOMIC DNA]</scope>
    <source>
        <strain evidence="1 2">NRRL62579</strain>
    </source>
</reference>
<protein>
    <submittedName>
        <fullName evidence="1">Uncharacterized protein</fullName>
    </submittedName>
</protein>
<dbReference type="AlphaFoldDB" id="A0A428TTT4"/>
<organism evidence="1 2">
    <name type="scientific">Fusarium oligoseptatum</name>
    <dbReference type="NCBI Taxonomy" id="2604345"/>
    <lineage>
        <taxon>Eukaryota</taxon>
        <taxon>Fungi</taxon>
        <taxon>Dikarya</taxon>
        <taxon>Ascomycota</taxon>
        <taxon>Pezizomycotina</taxon>
        <taxon>Sordariomycetes</taxon>
        <taxon>Hypocreomycetidae</taxon>
        <taxon>Hypocreales</taxon>
        <taxon>Nectriaceae</taxon>
        <taxon>Fusarium</taxon>
        <taxon>Fusarium solani species complex</taxon>
    </lineage>
</organism>
<comment type="caution">
    <text evidence="1">The sequence shown here is derived from an EMBL/GenBank/DDBJ whole genome shotgun (WGS) entry which is preliminary data.</text>
</comment>
<evidence type="ECO:0000313" key="2">
    <source>
        <dbReference type="Proteomes" id="UP000287144"/>
    </source>
</evidence>
<keyword evidence="2" id="KW-1185">Reference proteome</keyword>